<proteinExistence type="predicted"/>
<protein>
    <submittedName>
        <fullName evidence="2">Uncharacterized protein</fullName>
    </submittedName>
</protein>
<name>A0A0H2RJV1_9AGAM</name>
<feature type="compositionally biased region" description="Low complexity" evidence="1">
    <location>
        <begin position="28"/>
        <end position="48"/>
    </location>
</feature>
<gene>
    <name evidence="2" type="ORF">SCHPADRAFT_941479</name>
</gene>
<feature type="compositionally biased region" description="Basic and acidic residues" evidence="1">
    <location>
        <begin position="148"/>
        <end position="157"/>
    </location>
</feature>
<accession>A0A0H2RJV1</accession>
<dbReference type="Proteomes" id="UP000053477">
    <property type="component" value="Unassembled WGS sequence"/>
</dbReference>
<feature type="compositionally biased region" description="Basic residues" evidence="1">
    <location>
        <begin position="1"/>
        <end position="12"/>
    </location>
</feature>
<feature type="region of interest" description="Disordered" evidence="1">
    <location>
        <begin position="135"/>
        <end position="157"/>
    </location>
</feature>
<sequence length="157" mass="17291">MMSARNLKKKQRGGVSTSSSQHAREPLTTTTIIASSSSSSSPNGTTSSAVVRHRSPNLPMKDGIDVDGSLGSFFRGRQLNSTFADDHGRRKPGLHRRLAKALHRIDLLSKGDGLEGWRHSERGKFANDGMELRETLHTRSSKPELLISDDKESISRR</sequence>
<evidence type="ECO:0000256" key="1">
    <source>
        <dbReference type="SAM" id="MobiDB-lite"/>
    </source>
</evidence>
<dbReference type="InParanoid" id="A0A0H2RJV1"/>
<dbReference type="EMBL" id="KQ085984">
    <property type="protein sequence ID" value="KLO12149.1"/>
    <property type="molecule type" value="Genomic_DNA"/>
</dbReference>
<dbReference type="AlphaFoldDB" id="A0A0H2RJV1"/>
<feature type="region of interest" description="Disordered" evidence="1">
    <location>
        <begin position="1"/>
        <end position="64"/>
    </location>
</feature>
<evidence type="ECO:0000313" key="2">
    <source>
        <dbReference type="EMBL" id="KLO12149.1"/>
    </source>
</evidence>
<keyword evidence="3" id="KW-1185">Reference proteome</keyword>
<evidence type="ECO:0000313" key="3">
    <source>
        <dbReference type="Proteomes" id="UP000053477"/>
    </source>
</evidence>
<reference evidence="2 3" key="1">
    <citation type="submission" date="2015-04" db="EMBL/GenBank/DDBJ databases">
        <title>Complete genome sequence of Schizopora paradoxa KUC8140, a cosmopolitan wood degrader in East Asia.</title>
        <authorList>
            <consortium name="DOE Joint Genome Institute"/>
            <person name="Min B."/>
            <person name="Park H."/>
            <person name="Jang Y."/>
            <person name="Kim J.-J."/>
            <person name="Kim K.H."/>
            <person name="Pangilinan J."/>
            <person name="Lipzen A."/>
            <person name="Riley R."/>
            <person name="Grigoriev I.V."/>
            <person name="Spatafora J.W."/>
            <person name="Choi I.-G."/>
        </authorList>
    </citation>
    <scope>NUCLEOTIDE SEQUENCE [LARGE SCALE GENOMIC DNA]</scope>
    <source>
        <strain evidence="2 3">KUC8140</strain>
    </source>
</reference>
<organism evidence="2 3">
    <name type="scientific">Schizopora paradoxa</name>
    <dbReference type="NCBI Taxonomy" id="27342"/>
    <lineage>
        <taxon>Eukaryota</taxon>
        <taxon>Fungi</taxon>
        <taxon>Dikarya</taxon>
        <taxon>Basidiomycota</taxon>
        <taxon>Agaricomycotina</taxon>
        <taxon>Agaricomycetes</taxon>
        <taxon>Hymenochaetales</taxon>
        <taxon>Schizoporaceae</taxon>
        <taxon>Schizopora</taxon>
    </lineage>
</organism>